<accession>A0A1Y1ZTA9</accession>
<keyword evidence="2" id="KW-1185">Reference proteome</keyword>
<evidence type="ECO:0000313" key="2">
    <source>
        <dbReference type="Proteomes" id="UP000193144"/>
    </source>
</evidence>
<proteinExistence type="predicted"/>
<dbReference type="AlphaFoldDB" id="A0A1Y1ZTA9"/>
<name>A0A1Y1ZTA9_9PLEO</name>
<comment type="caution">
    <text evidence="1">The sequence shown here is derived from an EMBL/GenBank/DDBJ whole genome shotgun (WGS) entry which is preliminary data.</text>
</comment>
<organism evidence="1 2">
    <name type="scientific">Clohesyomyces aquaticus</name>
    <dbReference type="NCBI Taxonomy" id="1231657"/>
    <lineage>
        <taxon>Eukaryota</taxon>
        <taxon>Fungi</taxon>
        <taxon>Dikarya</taxon>
        <taxon>Ascomycota</taxon>
        <taxon>Pezizomycotina</taxon>
        <taxon>Dothideomycetes</taxon>
        <taxon>Pleosporomycetidae</taxon>
        <taxon>Pleosporales</taxon>
        <taxon>Lindgomycetaceae</taxon>
        <taxon>Clohesyomyces</taxon>
    </lineage>
</organism>
<dbReference type="Proteomes" id="UP000193144">
    <property type="component" value="Unassembled WGS sequence"/>
</dbReference>
<sequence length="226" mass="25105">MLQWCVRTYEATYNDGTLEETLLKTVALQSIDSTNNGTGDDVFTINVDGKSFGVIENTTGFMEHAFRVDLPFIISSTERDNSGNLLGMWNFIQEQPYDINPYLVKVATAMTNAMRSRDDANSTEAIQGIAWGQENFVEIRWVWMTLPEALLIANLIFVAATILTSRKDGTAAWKSSALATLLHGLSKEAREQFDPHISPSEVKALSRKLRVKLSRGDDGITKLGLV</sequence>
<dbReference type="PANTHER" id="PTHR35394">
    <property type="entry name" value="DUF3176 DOMAIN-CONTAINING PROTEIN"/>
    <property type="match status" value="1"/>
</dbReference>
<dbReference type="OrthoDB" id="5242705at2759"/>
<protein>
    <submittedName>
        <fullName evidence="1">Uncharacterized protein</fullName>
    </submittedName>
</protein>
<evidence type="ECO:0000313" key="1">
    <source>
        <dbReference type="EMBL" id="ORY13277.1"/>
    </source>
</evidence>
<dbReference type="STRING" id="1231657.A0A1Y1ZTA9"/>
<dbReference type="PANTHER" id="PTHR35394:SF5">
    <property type="entry name" value="DUF3176 DOMAIN-CONTAINING PROTEIN"/>
    <property type="match status" value="1"/>
</dbReference>
<gene>
    <name evidence="1" type="ORF">BCR34DRAFT_272798</name>
</gene>
<reference evidence="1 2" key="1">
    <citation type="submission" date="2016-07" db="EMBL/GenBank/DDBJ databases">
        <title>Pervasive Adenine N6-methylation of Active Genes in Fungi.</title>
        <authorList>
            <consortium name="DOE Joint Genome Institute"/>
            <person name="Mondo S.J."/>
            <person name="Dannebaum R.O."/>
            <person name="Kuo R.C."/>
            <person name="Labutti K."/>
            <person name="Haridas S."/>
            <person name="Kuo A."/>
            <person name="Salamov A."/>
            <person name="Ahrendt S.R."/>
            <person name="Lipzen A."/>
            <person name="Sullivan W."/>
            <person name="Andreopoulos W.B."/>
            <person name="Clum A."/>
            <person name="Lindquist E."/>
            <person name="Daum C."/>
            <person name="Ramamoorthy G.K."/>
            <person name="Gryganskyi A."/>
            <person name="Culley D."/>
            <person name="Magnuson J.K."/>
            <person name="James T.Y."/>
            <person name="O'Malley M.A."/>
            <person name="Stajich J.E."/>
            <person name="Spatafora J.W."/>
            <person name="Visel A."/>
            <person name="Grigoriev I.V."/>
        </authorList>
    </citation>
    <scope>NUCLEOTIDE SEQUENCE [LARGE SCALE GENOMIC DNA]</scope>
    <source>
        <strain evidence="1 2">CBS 115471</strain>
    </source>
</reference>
<dbReference type="EMBL" id="MCFA01000043">
    <property type="protein sequence ID" value="ORY13277.1"/>
    <property type="molecule type" value="Genomic_DNA"/>
</dbReference>